<evidence type="ECO:0000259" key="2">
    <source>
        <dbReference type="Pfam" id="PF09994"/>
    </source>
</evidence>
<accession>A0A4S8M6L5</accession>
<sequence length="627" mass="70825">MIMVDRRASTSSFPDLQRMYTSPPEYSLQVNGSEDESESEVLNEVIPEPSENRSRTLVLCFDGTGDQFDDDNSNVVQFFSMLKKDDWRQQLVYYQSGIGTYNIPQVARPWMAKIQRVVDSMVGVHLNAHVMTGYEFIMQNYQSGDKICLFGFSRGAYTARALAGMIHKVGLLPRYNHQQVPFAYKMYSREDERGWKQASAFKKAFSIDVDVEFLGVWDTVSSVGFVPRRLPFTTSNTSVRYFRHALALDEHRARFVPNFWHRTTKKEEETVNIGRGFGLGRRVMPKVRTGGRRGKGKGKGKRDRAHTVQGHEGVSVAGNGDDKSAAEGKGNTEAGPGDQEHGGEDKDKGKTKKVTLEVQPVDATPMMREMEALYSDGQHGSDVQEVWFAGCHCDVGGGAVPNETRNALSRIPLRWMIRQTFLTNTGIMFHREMLKDVGLDPATLWPIVHPRPPPISLEDFKRRKSQIHGPGEPSLPSASSALSREATLVQADTIVKADSNVGDTLGGSTLVPGRLTRTQRLRSVFLQDFVNEEEEDLKDALSEINDELVSVKAWWVLELLPQKVKYQNENDEWVEKILWGNMGRARHVPSKHGVRVHRTVKMRMDADKAQGKYIPRPKWNFEPIWVD</sequence>
<proteinExistence type="predicted"/>
<reference evidence="3 4" key="1">
    <citation type="journal article" date="2019" name="Nat. Ecol. Evol.">
        <title>Megaphylogeny resolves global patterns of mushroom evolution.</title>
        <authorList>
            <person name="Varga T."/>
            <person name="Krizsan K."/>
            <person name="Foldi C."/>
            <person name="Dima B."/>
            <person name="Sanchez-Garcia M."/>
            <person name="Sanchez-Ramirez S."/>
            <person name="Szollosi G.J."/>
            <person name="Szarkandi J.G."/>
            <person name="Papp V."/>
            <person name="Albert L."/>
            <person name="Andreopoulos W."/>
            <person name="Angelini C."/>
            <person name="Antonin V."/>
            <person name="Barry K.W."/>
            <person name="Bougher N.L."/>
            <person name="Buchanan P."/>
            <person name="Buyck B."/>
            <person name="Bense V."/>
            <person name="Catcheside P."/>
            <person name="Chovatia M."/>
            <person name="Cooper J."/>
            <person name="Damon W."/>
            <person name="Desjardin D."/>
            <person name="Finy P."/>
            <person name="Geml J."/>
            <person name="Haridas S."/>
            <person name="Hughes K."/>
            <person name="Justo A."/>
            <person name="Karasinski D."/>
            <person name="Kautmanova I."/>
            <person name="Kiss B."/>
            <person name="Kocsube S."/>
            <person name="Kotiranta H."/>
            <person name="LaButti K.M."/>
            <person name="Lechner B.E."/>
            <person name="Liimatainen K."/>
            <person name="Lipzen A."/>
            <person name="Lukacs Z."/>
            <person name="Mihaltcheva S."/>
            <person name="Morgado L.N."/>
            <person name="Niskanen T."/>
            <person name="Noordeloos M.E."/>
            <person name="Ohm R.A."/>
            <person name="Ortiz-Santana B."/>
            <person name="Ovrebo C."/>
            <person name="Racz N."/>
            <person name="Riley R."/>
            <person name="Savchenko A."/>
            <person name="Shiryaev A."/>
            <person name="Soop K."/>
            <person name="Spirin V."/>
            <person name="Szebenyi C."/>
            <person name="Tomsovsky M."/>
            <person name="Tulloss R.E."/>
            <person name="Uehling J."/>
            <person name="Grigoriev I.V."/>
            <person name="Vagvolgyi C."/>
            <person name="Papp T."/>
            <person name="Martin F.M."/>
            <person name="Miettinen O."/>
            <person name="Hibbett D.S."/>
            <person name="Nagy L.G."/>
        </authorList>
    </citation>
    <scope>NUCLEOTIDE SEQUENCE [LARGE SCALE GENOMIC DNA]</scope>
    <source>
        <strain evidence="3 4">CBS 962.96</strain>
    </source>
</reference>
<feature type="non-terminal residue" evidence="3">
    <location>
        <position position="627"/>
    </location>
</feature>
<dbReference type="AlphaFoldDB" id="A0A4S8M6L5"/>
<dbReference type="Proteomes" id="UP000297245">
    <property type="component" value="Unassembled WGS sequence"/>
</dbReference>
<feature type="compositionally biased region" description="Basic and acidic residues" evidence="1">
    <location>
        <begin position="338"/>
        <end position="348"/>
    </location>
</feature>
<evidence type="ECO:0000313" key="3">
    <source>
        <dbReference type="EMBL" id="THU97418.1"/>
    </source>
</evidence>
<feature type="compositionally biased region" description="Basic residues" evidence="1">
    <location>
        <begin position="283"/>
        <end position="304"/>
    </location>
</feature>
<dbReference type="PANTHER" id="PTHR33840:SF2">
    <property type="entry name" value="TLE1 PHOSPHOLIPASE DOMAIN-CONTAINING PROTEIN"/>
    <property type="match status" value="1"/>
</dbReference>
<keyword evidence="4" id="KW-1185">Reference proteome</keyword>
<dbReference type="OrthoDB" id="3162439at2759"/>
<dbReference type="Pfam" id="PF09994">
    <property type="entry name" value="T6SS_Tle1-like_cat"/>
    <property type="match status" value="1"/>
</dbReference>
<dbReference type="SUPFAM" id="SSF53474">
    <property type="entry name" value="alpha/beta-Hydrolases"/>
    <property type="match status" value="1"/>
</dbReference>
<feature type="region of interest" description="Disordered" evidence="1">
    <location>
        <begin position="463"/>
        <end position="482"/>
    </location>
</feature>
<dbReference type="PANTHER" id="PTHR33840">
    <property type="match status" value="1"/>
</dbReference>
<evidence type="ECO:0000313" key="4">
    <source>
        <dbReference type="Proteomes" id="UP000297245"/>
    </source>
</evidence>
<name>A0A4S8M6L5_DENBC</name>
<protein>
    <recommendedName>
        <fullName evidence="2">T6SS Phospholipase effector Tle1-like catalytic domain-containing protein</fullName>
    </recommendedName>
</protein>
<feature type="region of interest" description="Disordered" evidence="1">
    <location>
        <begin position="278"/>
        <end position="355"/>
    </location>
</feature>
<gene>
    <name evidence="3" type="ORF">K435DRAFT_721914</name>
</gene>
<dbReference type="InterPro" id="IPR029058">
    <property type="entry name" value="AB_hydrolase_fold"/>
</dbReference>
<organism evidence="3 4">
    <name type="scientific">Dendrothele bispora (strain CBS 962.96)</name>
    <dbReference type="NCBI Taxonomy" id="1314807"/>
    <lineage>
        <taxon>Eukaryota</taxon>
        <taxon>Fungi</taxon>
        <taxon>Dikarya</taxon>
        <taxon>Basidiomycota</taxon>
        <taxon>Agaricomycotina</taxon>
        <taxon>Agaricomycetes</taxon>
        <taxon>Agaricomycetidae</taxon>
        <taxon>Agaricales</taxon>
        <taxon>Agaricales incertae sedis</taxon>
        <taxon>Dendrothele</taxon>
    </lineage>
</organism>
<dbReference type="EMBL" id="ML179156">
    <property type="protein sequence ID" value="THU97418.1"/>
    <property type="molecule type" value="Genomic_DNA"/>
</dbReference>
<dbReference type="InterPro" id="IPR018712">
    <property type="entry name" value="Tle1-like_cat"/>
</dbReference>
<feature type="domain" description="T6SS Phospholipase effector Tle1-like catalytic" evidence="2">
    <location>
        <begin position="55"/>
        <end position="419"/>
    </location>
</feature>
<evidence type="ECO:0000256" key="1">
    <source>
        <dbReference type="SAM" id="MobiDB-lite"/>
    </source>
</evidence>